<protein>
    <submittedName>
        <fullName evidence="1">Uncharacterized protein</fullName>
    </submittedName>
</protein>
<sequence length="73" mass="8026">MNLPPDASAQDGGAFVRAGFMVALRPFRVALMGEQAVTLSSKIQFVDKKNLRLAMDCVQGVLHVARKIQERRA</sequence>
<evidence type="ECO:0000313" key="2">
    <source>
        <dbReference type="Proteomes" id="UP000596083"/>
    </source>
</evidence>
<gene>
    <name evidence="1" type="ORF">JET14_20330</name>
</gene>
<proteinExistence type="predicted"/>
<organism evidence="1 2">
    <name type="scientific">Martelella lutilitoris</name>
    <dbReference type="NCBI Taxonomy" id="2583532"/>
    <lineage>
        <taxon>Bacteria</taxon>
        <taxon>Pseudomonadati</taxon>
        <taxon>Pseudomonadota</taxon>
        <taxon>Alphaproteobacteria</taxon>
        <taxon>Hyphomicrobiales</taxon>
        <taxon>Aurantimonadaceae</taxon>
        <taxon>Martelella</taxon>
    </lineage>
</organism>
<dbReference type="Proteomes" id="UP000596083">
    <property type="component" value="Chromosome"/>
</dbReference>
<reference evidence="1 2" key="1">
    <citation type="submission" date="2020-12" db="EMBL/GenBank/DDBJ databases">
        <authorList>
            <person name="Zheng R.K."/>
            <person name="Sun C.M."/>
        </authorList>
    </citation>
    <scope>NUCLEOTIDE SEQUENCE [LARGE SCALE GENOMIC DNA]</scope>
    <source>
        <strain evidence="1 2">ZRK001</strain>
    </source>
</reference>
<dbReference type="AlphaFoldDB" id="A0A7T7KM52"/>
<name>A0A7T7KM52_9HYPH</name>
<dbReference type="KEGG" id="mlut:JET14_20330"/>
<accession>A0A7T7KM52</accession>
<dbReference type="RefSeq" id="WP_200336044.1">
    <property type="nucleotide sequence ID" value="NZ_CP066786.1"/>
</dbReference>
<evidence type="ECO:0000313" key="1">
    <source>
        <dbReference type="EMBL" id="QQM30559.1"/>
    </source>
</evidence>
<dbReference type="EMBL" id="CP066786">
    <property type="protein sequence ID" value="QQM30559.1"/>
    <property type="molecule type" value="Genomic_DNA"/>
</dbReference>